<comment type="caution">
    <text evidence="1">The sequence shown here is derived from an EMBL/GenBank/DDBJ whole genome shotgun (WGS) entry which is preliminary data.</text>
</comment>
<dbReference type="EMBL" id="OFTH01000001">
    <property type="protein sequence ID" value="SOZ51606.1"/>
    <property type="molecule type" value="Genomic_DNA"/>
</dbReference>
<organism evidence="1">
    <name type="scientific">Cupriavidus taiwanensis</name>
    <dbReference type="NCBI Taxonomy" id="164546"/>
    <lineage>
        <taxon>Bacteria</taxon>
        <taxon>Pseudomonadati</taxon>
        <taxon>Pseudomonadota</taxon>
        <taxon>Betaproteobacteria</taxon>
        <taxon>Burkholderiales</taxon>
        <taxon>Burkholderiaceae</taxon>
        <taxon>Cupriavidus</taxon>
    </lineage>
</organism>
<gene>
    <name evidence="1" type="ORF">CBM2613_A10045</name>
</gene>
<protein>
    <submittedName>
        <fullName evidence="1">Uncharacterized protein</fullName>
    </submittedName>
</protein>
<name>A0A375DVE9_9BURK</name>
<reference evidence="1" key="1">
    <citation type="submission" date="2018-01" db="EMBL/GenBank/DDBJ databases">
        <authorList>
            <person name="Clerissi C."/>
        </authorList>
    </citation>
    <scope>NUCLEOTIDE SEQUENCE</scope>
    <source>
        <strain evidence="1">Cupriavidus taiwanensis STM 8556</strain>
    </source>
</reference>
<proteinExistence type="predicted"/>
<accession>A0A375DVE9</accession>
<sequence length="38" mass="4294">MKLIDAVMVRQLRDAAKSAYSLESCVLPLWSVFHVCNV</sequence>
<dbReference type="AlphaFoldDB" id="A0A375DVE9"/>
<evidence type="ECO:0000313" key="1">
    <source>
        <dbReference type="EMBL" id="SOZ51606.1"/>
    </source>
</evidence>
<dbReference type="Proteomes" id="UP000256952">
    <property type="component" value="Chromosome CBM2613_a"/>
</dbReference>